<sequence length="154" mass="17956">MTVLITSKCQKYLTLKMQILIIKNQQVRTRQLLCNQGKLWQLPNLIRKSLCAHIHKITSDWQKNIRLVLLRLQGVCRVQTFLKSVPTIASTHHSDEHCQKECLIEIGKTDQFLVDRESIEVTEMERNIRAKEQGLRINMQIARQSKSIHEAVSE</sequence>
<organism evidence="1 2">
    <name type="scientific">Halteria grandinella</name>
    <dbReference type="NCBI Taxonomy" id="5974"/>
    <lineage>
        <taxon>Eukaryota</taxon>
        <taxon>Sar</taxon>
        <taxon>Alveolata</taxon>
        <taxon>Ciliophora</taxon>
        <taxon>Intramacronucleata</taxon>
        <taxon>Spirotrichea</taxon>
        <taxon>Stichotrichia</taxon>
        <taxon>Sporadotrichida</taxon>
        <taxon>Halteriidae</taxon>
        <taxon>Halteria</taxon>
    </lineage>
</organism>
<dbReference type="Proteomes" id="UP000785679">
    <property type="component" value="Unassembled WGS sequence"/>
</dbReference>
<proteinExistence type="predicted"/>
<evidence type="ECO:0000313" key="2">
    <source>
        <dbReference type="Proteomes" id="UP000785679"/>
    </source>
</evidence>
<reference evidence="1" key="1">
    <citation type="submission" date="2019-06" db="EMBL/GenBank/DDBJ databases">
        <authorList>
            <person name="Zheng W."/>
        </authorList>
    </citation>
    <scope>NUCLEOTIDE SEQUENCE</scope>
    <source>
        <strain evidence="1">QDHG01</strain>
    </source>
</reference>
<comment type="caution">
    <text evidence="1">The sequence shown here is derived from an EMBL/GenBank/DDBJ whole genome shotgun (WGS) entry which is preliminary data.</text>
</comment>
<evidence type="ECO:0000313" key="1">
    <source>
        <dbReference type="EMBL" id="TNV77101.1"/>
    </source>
</evidence>
<dbReference type="AlphaFoldDB" id="A0A8J8NKV3"/>
<name>A0A8J8NKV3_HALGN</name>
<accession>A0A8J8NKV3</accession>
<dbReference type="EMBL" id="RRYP01012454">
    <property type="protein sequence ID" value="TNV77101.1"/>
    <property type="molecule type" value="Genomic_DNA"/>
</dbReference>
<gene>
    <name evidence="1" type="ORF">FGO68_gene17385</name>
</gene>
<keyword evidence="2" id="KW-1185">Reference proteome</keyword>
<protein>
    <submittedName>
        <fullName evidence="1">Uncharacterized protein</fullName>
    </submittedName>
</protein>